<evidence type="ECO:0000313" key="1">
    <source>
        <dbReference type="EMBL" id="RQG93140.1"/>
    </source>
</evidence>
<reference evidence="1 2" key="1">
    <citation type="submission" date="2018-10" db="EMBL/GenBank/DDBJ databases">
        <title>Natrarchaeobius chitinivorans gen. nov., sp. nov., and Natrarchaeobius haloalkaliphilus sp. nov., alkaliphilic, chitin-utilizing haloarchaea from hypersaline alkaline lakes.</title>
        <authorList>
            <person name="Sorokin D.Y."/>
            <person name="Elcheninov A.G."/>
            <person name="Kostrikina N.A."/>
            <person name="Bale N.J."/>
            <person name="Sinninghe Damste J.S."/>
            <person name="Khijniak T.V."/>
            <person name="Kublanov I.V."/>
            <person name="Toshchakov S.V."/>
        </authorList>
    </citation>
    <scope>NUCLEOTIDE SEQUENCE [LARGE SCALE GENOMIC DNA]</scope>
    <source>
        <strain evidence="1 2">AArcht-Sl</strain>
    </source>
</reference>
<organism evidence="1 2">
    <name type="scientific">Natrarchaeobius halalkaliphilus</name>
    <dbReference type="NCBI Taxonomy" id="1679091"/>
    <lineage>
        <taxon>Archaea</taxon>
        <taxon>Methanobacteriati</taxon>
        <taxon>Methanobacteriota</taxon>
        <taxon>Stenosarchaea group</taxon>
        <taxon>Halobacteria</taxon>
        <taxon>Halobacteriales</taxon>
        <taxon>Natrialbaceae</taxon>
        <taxon>Natrarchaeobius</taxon>
    </lineage>
</organism>
<comment type="caution">
    <text evidence="1">The sequence shown here is derived from an EMBL/GenBank/DDBJ whole genome shotgun (WGS) entry which is preliminary data.</text>
</comment>
<proteinExistence type="predicted"/>
<keyword evidence="2" id="KW-1185">Reference proteome</keyword>
<evidence type="ECO:0000313" key="2">
    <source>
        <dbReference type="Proteomes" id="UP000273828"/>
    </source>
</evidence>
<dbReference type="Proteomes" id="UP000273828">
    <property type="component" value="Unassembled WGS sequence"/>
</dbReference>
<dbReference type="InterPro" id="IPR011008">
    <property type="entry name" value="Dimeric_a/b-barrel"/>
</dbReference>
<evidence type="ECO:0008006" key="3">
    <source>
        <dbReference type="Google" id="ProtNLM"/>
    </source>
</evidence>
<gene>
    <name evidence="1" type="ORF">EA462_02755</name>
</gene>
<dbReference type="SUPFAM" id="SSF54909">
    <property type="entry name" value="Dimeric alpha+beta barrel"/>
    <property type="match status" value="1"/>
</dbReference>
<name>A0A3N6M9Z8_9EURY</name>
<dbReference type="AlphaFoldDB" id="A0A3N6M9Z8"/>
<dbReference type="Gene3D" id="3.30.70.920">
    <property type="match status" value="1"/>
</dbReference>
<protein>
    <recommendedName>
        <fullName evidence="3">Lrp/AsnC family transcriptional regulator</fullName>
    </recommendedName>
</protein>
<dbReference type="OrthoDB" id="8136at2157"/>
<dbReference type="EMBL" id="REFY01000001">
    <property type="protein sequence ID" value="RQG93140.1"/>
    <property type="molecule type" value="Genomic_DNA"/>
</dbReference>
<accession>A0A3N6M9Z8</accession>
<sequence>MISGEFDVMVEIEGDGPHDILTTVTSDIRSLEGVGTTRTYVRLDEH</sequence>